<gene>
    <name evidence="1" type="ORF">F511_15921</name>
</gene>
<evidence type="ECO:0000313" key="1">
    <source>
        <dbReference type="EMBL" id="KZV29389.1"/>
    </source>
</evidence>
<keyword evidence="2" id="KW-1185">Reference proteome</keyword>
<evidence type="ECO:0000313" key="2">
    <source>
        <dbReference type="Proteomes" id="UP000250235"/>
    </source>
</evidence>
<dbReference type="AlphaFoldDB" id="A0A2Z7BC57"/>
<proteinExistence type="predicted"/>
<dbReference type="EMBL" id="KV009380">
    <property type="protein sequence ID" value="KZV29389.1"/>
    <property type="molecule type" value="Genomic_DNA"/>
</dbReference>
<reference evidence="1 2" key="1">
    <citation type="journal article" date="2015" name="Proc. Natl. Acad. Sci. U.S.A.">
        <title>The resurrection genome of Boea hygrometrica: A blueprint for survival of dehydration.</title>
        <authorList>
            <person name="Xiao L."/>
            <person name="Yang G."/>
            <person name="Zhang L."/>
            <person name="Yang X."/>
            <person name="Zhao S."/>
            <person name="Ji Z."/>
            <person name="Zhou Q."/>
            <person name="Hu M."/>
            <person name="Wang Y."/>
            <person name="Chen M."/>
            <person name="Xu Y."/>
            <person name="Jin H."/>
            <person name="Xiao X."/>
            <person name="Hu G."/>
            <person name="Bao F."/>
            <person name="Hu Y."/>
            <person name="Wan P."/>
            <person name="Li L."/>
            <person name="Deng X."/>
            <person name="Kuang T."/>
            <person name="Xiang C."/>
            <person name="Zhu J.K."/>
            <person name="Oliver M.J."/>
            <person name="He Y."/>
        </authorList>
    </citation>
    <scope>NUCLEOTIDE SEQUENCE [LARGE SCALE GENOMIC DNA]</scope>
    <source>
        <strain evidence="2">cv. XS01</strain>
    </source>
</reference>
<name>A0A2Z7BC57_9LAMI</name>
<protein>
    <submittedName>
        <fullName evidence="1">Uncharacterized protein</fullName>
    </submittedName>
</protein>
<sequence>MNSAISSTFSLALATNIDPCRIKIMAPPTFTLATSFSTNREGHKMVTTAISRRPNFPRHATHWKAGDDVPTTAGRLLRYKEDELRQLRDKYSTYIRNAESEDGEDFTKEDENEE</sequence>
<organism evidence="1 2">
    <name type="scientific">Dorcoceras hygrometricum</name>
    <dbReference type="NCBI Taxonomy" id="472368"/>
    <lineage>
        <taxon>Eukaryota</taxon>
        <taxon>Viridiplantae</taxon>
        <taxon>Streptophyta</taxon>
        <taxon>Embryophyta</taxon>
        <taxon>Tracheophyta</taxon>
        <taxon>Spermatophyta</taxon>
        <taxon>Magnoliopsida</taxon>
        <taxon>eudicotyledons</taxon>
        <taxon>Gunneridae</taxon>
        <taxon>Pentapetalae</taxon>
        <taxon>asterids</taxon>
        <taxon>lamiids</taxon>
        <taxon>Lamiales</taxon>
        <taxon>Gesneriaceae</taxon>
        <taxon>Didymocarpoideae</taxon>
        <taxon>Trichosporeae</taxon>
        <taxon>Loxocarpinae</taxon>
        <taxon>Dorcoceras</taxon>
    </lineage>
</organism>
<accession>A0A2Z7BC57</accession>
<dbReference type="Proteomes" id="UP000250235">
    <property type="component" value="Unassembled WGS sequence"/>
</dbReference>